<sequence>MTLKYDFKAAREEALSAFGTAQRQHVISADMTLEETFEHYISLRSLGAHTTQGRRPVASYVSAQTRRMDQNHRKALLLFFQEASLSDIHWYDLKNYQSARSTGAEPFIRYRRPQDEFPRRNRKGEILAPPKGRTPCPVKPQQINQELATLHKILMYAETWSKDDQRYYRQLRAQNEGIARALTPEEQKLWLEASLSRQRWMIVHWWSVASINTCMGANELNGLRIGDINLSQQVVTVPWSSAKNKYRKRTIAIENESCLSAFEQLIARAYDRGSRDPQHHLFPIGKRGGHAYDPARHMTGSGIKREWNEVRAATNLPWVDPYGMRHTGATRLAEEGFPIDIIMARMGHATEEMRQHYTQISLSAQRRWMQAHSHATSLPDITDTSASIAEALQLLRIAGITPQDLAGAH</sequence>
<keyword evidence="1" id="KW-0233">DNA recombination</keyword>
<dbReference type="Pfam" id="PF00589">
    <property type="entry name" value="Phage_integrase"/>
    <property type="match status" value="1"/>
</dbReference>
<evidence type="ECO:0000256" key="1">
    <source>
        <dbReference type="ARBA" id="ARBA00023172"/>
    </source>
</evidence>
<dbReference type="EMBL" id="SDMK01000004">
    <property type="protein sequence ID" value="RXS93679.1"/>
    <property type="molecule type" value="Genomic_DNA"/>
</dbReference>
<keyword evidence="4" id="KW-1185">Reference proteome</keyword>
<dbReference type="Gene3D" id="1.10.443.10">
    <property type="entry name" value="Intergrase catalytic core"/>
    <property type="match status" value="1"/>
</dbReference>
<dbReference type="InterPro" id="IPR011010">
    <property type="entry name" value="DNA_brk_join_enz"/>
</dbReference>
<reference evidence="3 4" key="1">
    <citation type="journal article" date="2016" name="Int. J. Syst. Evol. Microbiol.">
        <title>Acidipila dinghuensis sp. nov., an acidobacterium isolated from forest soil.</title>
        <authorList>
            <person name="Jiang Y.W."/>
            <person name="Wang J."/>
            <person name="Chen M.H."/>
            <person name="Lv Y.Y."/>
            <person name="Qiu L.H."/>
        </authorList>
    </citation>
    <scope>NUCLEOTIDE SEQUENCE [LARGE SCALE GENOMIC DNA]</scope>
    <source>
        <strain evidence="3 4">DHOF10</strain>
    </source>
</reference>
<dbReference type="SUPFAM" id="SSF56349">
    <property type="entry name" value="DNA breaking-rejoining enzymes"/>
    <property type="match status" value="1"/>
</dbReference>
<dbReference type="InterPro" id="IPR050090">
    <property type="entry name" value="Tyrosine_recombinase_XerCD"/>
</dbReference>
<dbReference type="PANTHER" id="PTHR30349">
    <property type="entry name" value="PHAGE INTEGRASE-RELATED"/>
    <property type="match status" value="1"/>
</dbReference>
<dbReference type="InterPro" id="IPR013762">
    <property type="entry name" value="Integrase-like_cat_sf"/>
</dbReference>
<dbReference type="PANTHER" id="PTHR30349:SF64">
    <property type="entry name" value="PROPHAGE INTEGRASE INTD-RELATED"/>
    <property type="match status" value="1"/>
</dbReference>
<dbReference type="CDD" id="cd00397">
    <property type="entry name" value="DNA_BRE_C"/>
    <property type="match status" value="1"/>
</dbReference>
<dbReference type="RefSeq" id="WP_129209448.1">
    <property type="nucleotide sequence ID" value="NZ_BMGU01000002.1"/>
</dbReference>
<dbReference type="AlphaFoldDB" id="A0A4Q1S9S1"/>
<dbReference type="PROSITE" id="PS51898">
    <property type="entry name" value="TYR_RECOMBINASE"/>
    <property type="match status" value="1"/>
</dbReference>
<gene>
    <name evidence="3" type="ORF">ESZ00_16580</name>
</gene>
<evidence type="ECO:0000259" key="2">
    <source>
        <dbReference type="PROSITE" id="PS51898"/>
    </source>
</evidence>
<evidence type="ECO:0000313" key="3">
    <source>
        <dbReference type="EMBL" id="RXS93679.1"/>
    </source>
</evidence>
<dbReference type="GO" id="GO:0003677">
    <property type="term" value="F:DNA binding"/>
    <property type="evidence" value="ECO:0007669"/>
    <property type="project" value="InterPro"/>
</dbReference>
<dbReference type="GO" id="GO:0015074">
    <property type="term" value="P:DNA integration"/>
    <property type="evidence" value="ECO:0007669"/>
    <property type="project" value="InterPro"/>
</dbReference>
<dbReference type="InterPro" id="IPR002104">
    <property type="entry name" value="Integrase_catalytic"/>
</dbReference>
<evidence type="ECO:0000313" key="4">
    <source>
        <dbReference type="Proteomes" id="UP000290253"/>
    </source>
</evidence>
<dbReference type="GO" id="GO:0006310">
    <property type="term" value="P:DNA recombination"/>
    <property type="evidence" value="ECO:0007669"/>
    <property type="project" value="UniProtKB-KW"/>
</dbReference>
<feature type="domain" description="Tyr recombinase" evidence="2">
    <location>
        <begin position="177"/>
        <end position="370"/>
    </location>
</feature>
<name>A0A4Q1S9S1_9BACT</name>
<comment type="caution">
    <text evidence="3">The sequence shown here is derived from an EMBL/GenBank/DDBJ whole genome shotgun (WGS) entry which is preliminary data.</text>
</comment>
<proteinExistence type="predicted"/>
<dbReference type="Proteomes" id="UP000290253">
    <property type="component" value="Unassembled WGS sequence"/>
</dbReference>
<dbReference type="OrthoDB" id="121142at2"/>
<accession>A0A4Q1S9S1</accession>
<organism evidence="3 4">
    <name type="scientific">Silvibacterium dinghuense</name>
    <dbReference type="NCBI Taxonomy" id="1560006"/>
    <lineage>
        <taxon>Bacteria</taxon>
        <taxon>Pseudomonadati</taxon>
        <taxon>Acidobacteriota</taxon>
        <taxon>Terriglobia</taxon>
        <taxon>Terriglobales</taxon>
        <taxon>Acidobacteriaceae</taxon>
        <taxon>Silvibacterium</taxon>
    </lineage>
</organism>
<protein>
    <recommendedName>
        <fullName evidence="2">Tyr recombinase domain-containing protein</fullName>
    </recommendedName>
</protein>